<reference evidence="3" key="2">
    <citation type="submission" date="2015-01" db="EMBL/GenBank/DDBJ databases">
        <title>Evolutionary Origins and Diversification of the Mycorrhizal Mutualists.</title>
        <authorList>
            <consortium name="DOE Joint Genome Institute"/>
            <consortium name="Mycorrhizal Genomics Consortium"/>
            <person name="Kohler A."/>
            <person name="Kuo A."/>
            <person name="Nagy L.G."/>
            <person name="Floudas D."/>
            <person name="Copeland A."/>
            <person name="Barry K.W."/>
            <person name="Cichocki N."/>
            <person name="Veneault-Fourrey C."/>
            <person name="LaButti K."/>
            <person name="Lindquist E.A."/>
            <person name="Lipzen A."/>
            <person name="Lundell T."/>
            <person name="Morin E."/>
            <person name="Murat C."/>
            <person name="Riley R."/>
            <person name="Ohm R."/>
            <person name="Sun H."/>
            <person name="Tunlid A."/>
            <person name="Henrissat B."/>
            <person name="Grigoriev I.V."/>
            <person name="Hibbett D.S."/>
            <person name="Martin F."/>
        </authorList>
    </citation>
    <scope>NUCLEOTIDE SEQUENCE [LARGE SCALE GENOMIC DNA]</scope>
    <source>
        <strain evidence="3">MAFF 305830</strain>
    </source>
</reference>
<dbReference type="OrthoDB" id="3208977at2759"/>
<sequence length="611" mass="66758">MALHRLALPTLTTTSLPPNVVHTSSSSTSNSPLTPFSELSSAITSSSTASISPKTPGFVIDSCPAAPAAPAKLSKNYITYPEPSFPPRQLTPPPKSRFAPLFESFSKDAASSPNLSRRGSLGDDEASPSVASITLPFSAAVAEQVTRLSPSFLSVDPAFKSAFLAGANAGSTGVGVVGLGHWPSRSESSPITSESRDQVNEKLTNAVKTLRHQMNLKNHRIHLAESEITRLSTTCNTLLDEKAKLAENYTHARRRIEELEHLLYTSNNERPGRPNVNPRLPSEPRGASRWANFHSRHSSNPDQKPASWQEPTKRQSFAAPRVEVDGDRSAVEDVSGDASGPVEPISAETYHAVLTRIPEMPTEVIMASVDKLFLSPEFDFIQWLETNGLELPQSTKKLAGMSWEDRLRLDERALKSIGVASAKDRSYIMRVLKTIAEGEYPHLHESLLEEPFTEDQYVTIMREQRIDKHVPNLSGIPWPLRLFVDEEDLTLIQVQKAGARGTIMTVFGGLRKGGARPDPRPRRGTKKSKRAKMEAAATAASTANTEESSYPENGSHAHAHTHARTSSDRKGSNMKVVTGHQGPRPREKGAFAPAHNHSHSSNSGSWYGHRV</sequence>
<keyword evidence="3" id="KW-1185">Reference proteome</keyword>
<evidence type="ECO:0000313" key="3">
    <source>
        <dbReference type="Proteomes" id="UP000054097"/>
    </source>
</evidence>
<dbReference type="Proteomes" id="UP000054097">
    <property type="component" value="Unassembled WGS sequence"/>
</dbReference>
<evidence type="ECO:0008006" key="4">
    <source>
        <dbReference type="Google" id="ProtNLM"/>
    </source>
</evidence>
<accession>A0A0C3BHQ8</accession>
<evidence type="ECO:0000313" key="2">
    <source>
        <dbReference type="EMBL" id="KIM31016.1"/>
    </source>
</evidence>
<feature type="region of interest" description="Disordered" evidence="1">
    <location>
        <begin position="108"/>
        <end position="127"/>
    </location>
</feature>
<reference evidence="2 3" key="1">
    <citation type="submission" date="2014-04" db="EMBL/GenBank/DDBJ databases">
        <authorList>
            <consortium name="DOE Joint Genome Institute"/>
            <person name="Kuo A."/>
            <person name="Zuccaro A."/>
            <person name="Kohler A."/>
            <person name="Nagy L.G."/>
            <person name="Floudas D."/>
            <person name="Copeland A."/>
            <person name="Barry K.W."/>
            <person name="Cichocki N."/>
            <person name="Veneault-Fourrey C."/>
            <person name="LaButti K."/>
            <person name="Lindquist E.A."/>
            <person name="Lipzen A."/>
            <person name="Lundell T."/>
            <person name="Morin E."/>
            <person name="Murat C."/>
            <person name="Sun H."/>
            <person name="Tunlid A."/>
            <person name="Henrissat B."/>
            <person name="Grigoriev I.V."/>
            <person name="Hibbett D.S."/>
            <person name="Martin F."/>
            <person name="Nordberg H.P."/>
            <person name="Cantor M.N."/>
            <person name="Hua S.X."/>
        </authorList>
    </citation>
    <scope>NUCLEOTIDE SEQUENCE [LARGE SCALE GENOMIC DNA]</scope>
    <source>
        <strain evidence="2 3">MAFF 305830</strain>
    </source>
</reference>
<feature type="region of interest" description="Disordered" evidence="1">
    <location>
        <begin position="508"/>
        <end position="611"/>
    </location>
</feature>
<dbReference type="EMBL" id="KN824283">
    <property type="protein sequence ID" value="KIM31016.1"/>
    <property type="molecule type" value="Genomic_DNA"/>
</dbReference>
<proteinExistence type="predicted"/>
<organism evidence="2 3">
    <name type="scientific">Serendipita vermifera MAFF 305830</name>
    <dbReference type="NCBI Taxonomy" id="933852"/>
    <lineage>
        <taxon>Eukaryota</taxon>
        <taxon>Fungi</taxon>
        <taxon>Dikarya</taxon>
        <taxon>Basidiomycota</taxon>
        <taxon>Agaricomycotina</taxon>
        <taxon>Agaricomycetes</taxon>
        <taxon>Sebacinales</taxon>
        <taxon>Serendipitaceae</taxon>
        <taxon>Serendipita</taxon>
    </lineage>
</organism>
<feature type="region of interest" description="Disordered" evidence="1">
    <location>
        <begin position="8"/>
        <end position="38"/>
    </location>
</feature>
<evidence type="ECO:0000256" key="1">
    <source>
        <dbReference type="SAM" id="MobiDB-lite"/>
    </source>
</evidence>
<feature type="compositionally biased region" description="Basic and acidic residues" evidence="1">
    <location>
        <begin position="322"/>
        <end position="331"/>
    </location>
</feature>
<name>A0A0C3BHQ8_SERVB</name>
<feature type="region of interest" description="Disordered" evidence="1">
    <location>
        <begin position="263"/>
        <end position="343"/>
    </location>
</feature>
<dbReference type="InterPro" id="IPR013761">
    <property type="entry name" value="SAM/pointed_sf"/>
</dbReference>
<dbReference type="Gene3D" id="1.10.150.50">
    <property type="entry name" value="Transcription Factor, Ets-1"/>
    <property type="match status" value="1"/>
</dbReference>
<protein>
    <recommendedName>
        <fullName evidence="4">SAM domain-containing protein</fullName>
    </recommendedName>
</protein>
<feature type="compositionally biased region" description="Low complexity" evidence="1">
    <location>
        <begin position="534"/>
        <end position="548"/>
    </location>
</feature>
<gene>
    <name evidence="2" type="ORF">M408DRAFT_274267</name>
</gene>
<dbReference type="AlphaFoldDB" id="A0A0C3BHQ8"/>
<dbReference type="HOGENOM" id="CLU_447013_0_0_1"/>